<sequence>MRDVAPAAEAPMSDATKFRGEFEERLKAVLKEVEEAQGKVILFIDEIHIVLDSGKTQGSMDAANFLKPMFARCQLRVTGATSLEKYMKYVQQVYFTEPSIPDTVSILRGFKNKYEEHHGVRIQEDHALVIAAQLSSQYIIFLALAVAYYRRLPDKAIDLVDEACANVRVRKKLDDLRNTILPLLVRYKKEKALIYEFRKLRLKRQEITVAVEVPKTKEYLVRAADLQYGVLQEIEVALTNLEGSISENSMLTIDMSKYMEQLSVSRLIIIFSWICGP</sequence>
<dbReference type="GO" id="GO:0034605">
    <property type="term" value="P:cellular response to heat"/>
    <property type="evidence" value="ECO:0007669"/>
    <property type="project" value="TreeGrafter"/>
</dbReference>
<evidence type="ECO:0000256" key="2">
    <source>
        <dbReference type="ARBA" id="ARBA00022840"/>
    </source>
</evidence>
<feature type="domain" description="ClpA/ClpB AAA lid" evidence="4">
    <location>
        <begin position="100"/>
        <end position="173"/>
    </location>
</feature>
<evidence type="ECO:0000256" key="1">
    <source>
        <dbReference type="ARBA" id="ARBA00022741"/>
    </source>
</evidence>
<organism evidence="5 6">
    <name type="scientific">Papaver atlanticum</name>
    <dbReference type="NCBI Taxonomy" id="357466"/>
    <lineage>
        <taxon>Eukaryota</taxon>
        <taxon>Viridiplantae</taxon>
        <taxon>Streptophyta</taxon>
        <taxon>Embryophyta</taxon>
        <taxon>Tracheophyta</taxon>
        <taxon>Spermatophyta</taxon>
        <taxon>Magnoliopsida</taxon>
        <taxon>Ranunculales</taxon>
        <taxon>Papaveraceae</taxon>
        <taxon>Papaveroideae</taxon>
        <taxon>Papaver</taxon>
    </lineage>
</organism>
<evidence type="ECO:0000313" key="6">
    <source>
        <dbReference type="Proteomes" id="UP001202328"/>
    </source>
</evidence>
<dbReference type="GO" id="GO:0005737">
    <property type="term" value="C:cytoplasm"/>
    <property type="evidence" value="ECO:0007669"/>
    <property type="project" value="TreeGrafter"/>
</dbReference>
<dbReference type="InterPro" id="IPR027417">
    <property type="entry name" value="P-loop_NTPase"/>
</dbReference>
<keyword evidence="1" id="KW-0547">Nucleotide-binding</keyword>
<dbReference type="Proteomes" id="UP001202328">
    <property type="component" value="Unassembled WGS sequence"/>
</dbReference>
<dbReference type="EMBL" id="JAJJMB010008592">
    <property type="protein sequence ID" value="KAI3922833.1"/>
    <property type="molecule type" value="Genomic_DNA"/>
</dbReference>
<accession>A0AAD4SUB8</accession>
<keyword evidence="6" id="KW-1185">Reference proteome</keyword>
<dbReference type="GO" id="GO:0005524">
    <property type="term" value="F:ATP binding"/>
    <property type="evidence" value="ECO:0007669"/>
    <property type="project" value="UniProtKB-KW"/>
</dbReference>
<protein>
    <submittedName>
        <fullName evidence="5">Uncharacterized protein</fullName>
    </submittedName>
</protein>
<comment type="caution">
    <text evidence="5">The sequence shown here is derived from an EMBL/GenBank/DDBJ whole genome shotgun (WGS) entry which is preliminary data.</text>
</comment>
<feature type="domain" description="ATPase AAA-type core" evidence="3">
    <location>
        <begin position="10"/>
        <end position="72"/>
    </location>
</feature>
<gene>
    <name evidence="5" type="ORF">MKW98_006964</name>
</gene>
<dbReference type="InterPro" id="IPR003959">
    <property type="entry name" value="ATPase_AAA_core"/>
</dbReference>
<name>A0AAD4SUB8_9MAGN</name>
<evidence type="ECO:0000313" key="5">
    <source>
        <dbReference type="EMBL" id="KAI3922833.1"/>
    </source>
</evidence>
<evidence type="ECO:0000259" key="4">
    <source>
        <dbReference type="Pfam" id="PF17871"/>
    </source>
</evidence>
<reference evidence="5" key="1">
    <citation type="submission" date="2022-04" db="EMBL/GenBank/DDBJ databases">
        <title>A functionally conserved STORR gene fusion in Papaver species that diverged 16.8 million years ago.</title>
        <authorList>
            <person name="Catania T."/>
        </authorList>
    </citation>
    <scope>NUCLEOTIDE SEQUENCE</scope>
    <source>
        <strain evidence="5">S-188037</strain>
    </source>
</reference>
<dbReference type="Gene3D" id="3.40.50.300">
    <property type="entry name" value="P-loop containing nucleotide triphosphate hydrolases"/>
    <property type="match status" value="2"/>
</dbReference>
<dbReference type="PANTHER" id="PTHR11638">
    <property type="entry name" value="ATP-DEPENDENT CLP PROTEASE"/>
    <property type="match status" value="1"/>
</dbReference>
<dbReference type="SUPFAM" id="SSF52540">
    <property type="entry name" value="P-loop containing nucleoside triphosphate hydrolases"/>
    <property type="match status" value="1"/>
</dbReference>
<evidence type="ECO:0000259" key="3">
    <source>
        <dbReference type="Pfam" id="PF00004"/>
    </source>
</evidence>
<dbReference type="PANTHER" id="PTHR11638:SF18">
    <property type="entry name" value="HEAT SHOCK PROTEIN 104"/>
    <property type="match status" value="1"/>
</dbReference>
<dbReference type="GO" id="GO:0016887">
    <property type="term" value="F:ATP hydrolysis activity"/>
    <property type="evidence" value="ECO:0007669"/>
    <property type="project" value="InterPro"/>
</dbReference>
<dbReference type="InterPro" id="IPR050130">
    <property type="entry name" value="ClpA_ClpB"/>
</dbReference>
<proteinExistence type="predicted"/>
<dbReference type="Pfam" id="PF00004">
    <property type="entry name" value="AAA"/>
    <property type="match status" value="1"/>
</dbReference>
<keyword evidence="2" id="KW-0067">ATP-binding</keyword>
<dbReference type="InterPro" id="IPR041546">
    <property type="entry name" value="ClpA/ClpB_AAA_lid"/>
</dbReference>
<dbReference type="Pfam" id="PF17871">
    <property type="entry name" value="AAA_lid_9"/>
    <property type="match status" value="1"/>
</dbReference>
<dbReference type="AlphaFoldDB" id="A0AAD4SUB8"/>